<keyword evidence="5 16" id="KW-0489">Methyltransferase</keyword>
<dbReference type="Gene3D" id="3.40.1010.10">
    <property type="entry name" value="Cobalt-precorrin-4 Transmethylase, Domain 1"/>
    <property type="match status" value="1"/>
</dbReference>
<evidence type="ECO:0000256" key="3">
    <source>
        <dbReference type="ARBA" id="ARBA00022553"/>
    </source>
</evidence>
<dbReference type="UniPathway" id="UPA00148">
    <property type="reaction ID" value="UER00211"/>
</dbReference>
<dbReference type="GO" id="GO:0032259">
    <property type="term" value="P:methylation"/>
    <property type="evidence" value="ECO:0007669"/>
    <property type="project" value="UniProtKB-KW"/>
</dbReference>
<dbReference type="GO" id="GO:0019354">
    <property type="term" value="P:siroheme biosynthetic process"/>
    <property type="evidence" value="ECO:0007669"/>
    <property type="project" value="UniProtKB-UniRule"/>
</dbReference>
<dbReference type="Pfam" id="PF00590">
    <property type="entry name" value="TP_methylase"/>
    <property type="match status" value="1"/>
</dbReference>
<evidence type="ECO:0000256" key="1">
    <source>
        <dbReference type="ARBA" id="ARBA00005010"/>
    </source>
</evidence>
<dbReference type="FunFam" id="3.40.1010.10:FF:000001">
    <property type="entry name" value="Siroheme synthase"/>
    <property type="match status" value="1"/>
</dbReference>
<feature type="region of interest" description="Precorrin-2 dehydrogenase / sirohydrochlorin ferrochelatase" evidence="16">
    <location>
        <begin position="1"/>
        <end position="203"/>
    </location>
</feature>
<evidence type="ECO:0000256" key="9">
    <source>
        <dbReference type="ARBA" id="ARBA00023027"/>
    </source>
</evidence>
<dbReference type="RefSeq" id="WP_042019168.1">
    <property type="nucleotide sequence ID" value="NZ_CDBW01000006.1"/>
</dbReference>
<gene>
    <name evidence="16" type="primary">cysG</name>
    <name evidence="22" type="ORF">BJD16_09410</name>
</gene>
<dbReference type="InterPro" id="IPR037115">
    <property type="entry name" value="Sirohaem_synt_dimer_dom_sf"/>
</dbReference>
<comment type="catalytic activity">
    <reaction evidence="14 16">
        <text>precorrin-2 + NAD(+) = sirohydrochlorin + NADH + 2 H(+)</text>
        <dbReference type="Rhea" id="RHEA:15613"/>
        <dbReference type="ChEBI" id="CHEBI:15378"/>
        <dbReference type="ChEBI" id="CHEBI:57540"/>
        <dbReference type="ChEBI" id="CHEBI:57945"/>
        <dbReference type="ChEBI" id="CHEBI:58351"/>
        <dbReference type="ChEBI" id="CHEBI:58827"/>
        <dbReference type="EC" id="1.3.1.76"/>
    </reaction>
</comment>
<feature type="binding site" evidence="16">
    <location>
        <begin position="43"/>
        <end position="44"/>
    </location>
    <ligand>
        <name>NAD(+)</name>
        <dbReference type="ChEBI" id="CHEBI:57540"/>
    </ligand>
</feature>
<keyword evidence="10 16" id="KW-0456">Lyase</keyword>
<dbReference type="InterPro" id="IPR006367">
    <property type="entry name" value="Sirohaem_synthase_N"/>
</dbReference>
<dbReference type="InterPro" id="IPR036291">
    <property type="entry name" value="NAD(P)-bd_dom_sf"/>
</dbReference>
<feature type="modified residue" description="Phosphoserine" evidence="16">
    <location>
        <position position="128"/>
    </location>
</feature>
<proteinExistence type="inferred from homology"/>
<evidence type="ECO:0000256" key="8">
    <source>
        <dbReference type="ARBA" id="ARBA00023002"/>
    </source>
</evidence>
<dbReference type="NCBIfam" id="NF004790">
    <property type="entry name" value="PRK06136.1"/>
    <property type="match status" value="1"/>
</dbReference>
<dbReference type="PIRSF" id="PIRSF036426">
    <property type="entry name" value="Sirohaem_synth"/>
    <property type="match status" value="1"/>
</dbReference>
<dbReference type="STRING" id="646.BJD16_09410"/>
<dbReference type="PANTHER" id="PTHR45790">
    <property type="entry name" value="SIROHEME SYNTHASE-RELATED"/>
    <property type="match status" value="1"/>
</dbReference>
<sequence>MDFLPLFCQLQNKPVLIVGGGEVAVRKVRLLLDAKAKITINAPHLEPQLMSWAEQGRLTVCAAGFHPELLDGKWLVIAATNQPEVNHQVFHEASLRQIFCNVVDSPAHCSAIMPAIIDRSPLMVAISSAGAAPVLSRQLREKFEAMLPQHLGQLAALAGKLRERVKLIPDKLARRHFWERLFRHDRLARQLARGQQQAAEQSVNKLLDEPQQSHGSVTLVGAGPGDAGLLTLNGLQQLQQADVVVYDRLVSQEVLALVRRDAERIFVGKEAGRHCVPQQAINQLLLEQARLGKQVVRLKGGDPFIFGRGGEELETLAEAGIPFSVVPGITAASGCAAYSGIPLTHRDHAQRVQFITGHDKEGNIAQEWSALAAPHQTLVFYMGLAHAARIQDELQTHGMPCHTPVALVEQGTRLSQRVVRGELQQLAALARRVRSPSLIIIGSVVTLADKLDWYGEANTIIGV</sequence>
<dbReference type="Pfam" id="PF14824">
    <property type="entry name" value="Sirohm_synth_M"/>
    <property type="match status" value="1"/>
</dbReference>
<dbReference type="EMBL" id="MKFU01000004">
    <property type="protein sequence ID" value="OHY95182.1"/>
    <property type="molecule type" value="Genomic_DNA"/>
</dbReference>
<dbReference type="EC" id="4.99.1.4" evidence="16"/>
<organism evidence="22 23">
    <name type="scientific">Aeromonas sobria</name>
    <dbReference type="NCBI Taxonomy" id="646"/>
    <lineage>
        <taxon>Bacteria</taxon>
        <taxon>Pseudomonadati</taxon>
        <taxon>Pseudomonadota</taxon>
        <taxon>Gammaproteobacteria</taxon>
        <taxon>Aeromonadales</taxon>
        <taxon>Aeromonadaceae</taxon>
        <taxon>Aeromonas</taxon>
    </lineage>
</organism>
<dbReference type="PROSITE" id="PS00840">
    <property type="entry name" value="SUMT_2"/>
    <property type="match status" value="1"/>
</dbReference>
<dbReference type="SUPFAM" id="SSF53790">
    <property type="entry name" value="Tetrapyrrole methylase"/>
    <property type="match status" value="1"/>
</dbReference>
<keyword evidence="11 16" id="KW-0627">Porphyrin biosynthesis</keyword>
<evidence type="ECO:0000313" key="23">
    <source>
        <dbReference type="Proteomes" id="UP000179934"/>
    </source>
</evidence>
<dbReference type="InterPro" id="IPR000878">
    <property type="entry name" value="4pyrrol_Mease"/>
</dbReference>
<dbReference type="FunFam" id="3.30.160.110:FF:000001">
    <property type="entry name" value="Siroheme synthase"/>
    <property type="match status" value="1"/>
</dbReference>
<evidence type="ECO:0000256" key="7">
    <source>
        <dbReference type="ARBA" id="ARBA00022691"/>
    </source>
</evidence>
<dbReference type="Gene3D" id="3.30.160.110">
    <property type="entry name" value="Siroheme synthase, domain 2"/>
    <property type="match status" value="1"/>
</dbReference>
<comment type="pathway">
    <text evidence="15 16">Cofactor biosynthesis; adenosylcobalamin biosynthesis; precorrin-2 from uroporphyrinogen III: step 1/1.</text>
</comment>
<evidence type="ECO:0000313" key="22">
    <source>
        <dbReference type="EMBL" id="OHY95182.1"/>
    </source>
</evidence>
<dbReference type="NCBIfam" id="TIGR01470">
    <property type="entry name" value="cysG_Nterm"/>
    <property type="match status" value="1"/>
</dbReference>
<evidence type="ECO:0000256" key="13">
    <source>
        <dbReference type="ARBA" id="ARBA00025705"/>
    </source>
</evidence>
<feature type="binding site" evidence="16">
    <location>
        <begin position="330"/>
        <end position="331"/>
    </location>
    <ligand>
        <name>S-adenosyl-L-methionine</name>
        <dbReference type="ChEBI" id="CHEBI:59789"/>
    </ligand>
</feature>
<accession>A0A1S2D2K5</accession>
<dbReference type="NCBIfam" id="TIGR01469">
    <property type="entry name" value="cobA_cysG_Cterm"/>
    <property type="match status" value="1"/>
</dbReference>
<dbReference type="InterPro" id="IPR003043">
    <property type="entry name" value="Uropor_MeTrfase_CS"/>
</dbReference>
<dbReference type="GO" id="GO:0051287">
    <property type="term" value="F:NAD binding"/>
    <property type="evidence" value="ECO:0007669"/>
    <property type="project" value="InterPro"/>
</dbReference>
<dbReference type="FunFam" id="3.30.950.10:FF:000001">
    <property type="entry name" value="Siroheme synthase"/>
    <property type="match status" value="1"/>
</dbReference>
<evidence type="ECO:0000256" key="18">
    <source>
        <dbReference type="RuleBase" id="RU003960"/>
    </source>
</evidence>
<keyword evidence="3 16" id="KW-0597">Phosphoprotein</keyword>
<comment type="pathway">
    <text evidence="1 16">Porphyrin-containing compound metabolism; siroheme biosynthesis; sirohydrochlorin from precorrin-2: step 1/1.</text>
</comment>
<evidence type="ECO:0000259" key="21">
    <source>
        <dbReference type="Pfam" id="PF14824"/>
    </source>
</evidence>
<comment type="similarity">
    <text evidence="16">In the N-terminal section; belongs to the precorrin-2 dehydrogenase / sirohydrochlorin ferrochelatase family.</text>
</comment>
<dbReference type="EC" id="2.1.1.107" evidence="16"/>
<dbReference type="GO" id="GO:0051266">
    <property type="term" value="F:sirohydrochlorin ferrochelatase activity"/>
    <property type="evidence" value="ECO:0007669"/>
    <property type="project" value="UniProtKB-EC"/>
</dbReference>
<dbReference type="Pfam" id="PF10414">
    <property type="entry name" value="CysG_dimeriser"/>
    <property type="match status" value="1"/>
</dbReference>
<protein>
    <recommendedName>
        <fullName evidence="16">Siroheme synthase</fullName>
    </recommendedName>
    <domain>
        <recommendedName>
            <fullName evidence="16">Uroporphyrinogen-III C-methyltransferase</fullName>
            <shortName evidence="16">Urogen III methylase</shortName>
            <ecNumber evidence="16">2.1.1.107</ecNumber>
        </recommendedName>
        <alternativeName>
            <fullName evidence="16">SUMT</fullName>
        </alternativeName>
        <alternativeName>
            <fullName evidence="16">Uroporphyrinogen III methylase</fullName>
            <shortName evidence="16">UROM</shortName>
        </alternativeName>
    </domain>
    <domain>
        <recommendedName>
            <fullName evidence="16">Precorrin-2 dehydrogenase</fullName>
            <ecNumber evidence="16">1.3.1.76</ecNumber>
        </recommendedName>
    </domain>
    <domain>
        <recommendedName>
            <fullName evidence="16">Sirohydrochlorin ferrochelatase</fullName>
            <ecNumber evidence="16">4.99.1.4</ecNumber>
        </recommendedName>
    </domain>
</protein>
<dbReference type="InterPro" id="IPR035996">
    <property type="entry name" value="4pyrrol_Methylase_sf"/>
</dbReference>
<keyword evidence="4 16" id="KW-0169">Cobalamin biosynthesis</keyword>
<feature type="domain" description="Tetrapyrrole methylase" evidence="19">
    <location>
        <begin position="217"/>
        <end position="427"/>
    </location>
</feature>
<evidence type="ECO:0000256" key="12">
    <source>
        <dbReference type="ARBA" id="ARBA00023268"/>
    </source>
</evidence>
<dbReference type="Gene3D" id="1.10.8.210">
    <property type="entry name" value="Sirohaem synthase, dimerisation domain"/>
    <property type="match status" value="1"/>
</dbReference>
<dbReference type="Proteomes" id="UP000179934">
    <property type="component" value="Unassembled WGS sequence"/>
</dbReference>
<name>A0A1S2D2K5_AERSO</name>
<dbReference type="InterPro" id="IPR028281">
    <property type="entry name" value="Sirohaem_synthase_central"/>
</dbReference>
<dbReference type="Pfam" id="PF13241">
    <property type="entry name" value="NAD_binding_7"/>
    <property type="match status" value="1"/>
</dbReference>
<evidence type="ECO:0000256" key="16">
    <source>
        <dbReference type="HAMAP-Rule" id="MF_01646"/>
    </source>
</evidence>
<dbReference type="InterPro" id="IPR014777">
    <property type="entry name" value="4pyrrole_Mease_sub1"/>
</dbReference>
<evidence type="ECO:0000259" key="19">
    <source>
        <dbReference type="Pfam" id="PF00590"/>
    </source>
</evidence>
<evidence type="ECO:0000256" key="4">
    <source>
        <dbReference type="ARBA" id="ARBA00022573"/>
    </source>
</evidence>
<keyword evidence="7 16" id="KW-0949">S-adenosyl-L-methionine</keyword>
<dbReference type="GO" id="GO:0004851">
    <property type="term" value="F:uroporphyrin-III C-methyltransferase activity"/>
    <property type="evidence" value="ECO:0007669"/>
    <property type="project" value="UniProtKB-UniRule"/>
</dbReference>
<comment type="catalytic activity">
    <reaction evidence="16">
        <text>uroporphyrinogen III + 2 S-adenosyl-L-methionine = precorrin-2 + 2 S-adenosyl-L-homocysteine + H(+)</text>
        <dbReference type="Rhea" id="RHEA:32459"/>
        <dbReference type="ChEBI" id="CHEBI:15378"/>
        <dbReference type="ChEBI" id="CHEBI:57308"/>
        <dbReference type="ChEBI" id="CHEBI:57856"/>
        <dbReference type="ChEBI" id="CHEBI:58827"/>
        <dbReference type="ChEBI" id="CHEBI:59789"/>
        <dbReference type="EC" id="2.1.1.107"/>
    </reaction>
</comment>
<evidence type="ECO:0000256" key="17">
    <source>
        <dbReference type="PIRSR" id="PIRSR036426-1"/>
    </source>
</evidence>
<dbReference type="InterPro" id="IPR006366">
    <property type="entry name" value="CobA/CysG_C"/>
</dbReference>
<feature type="binding site" evidence="16">
    <location>
        <position position="224"/>
    </location>
    <ligand>
        <name>S-adenosyl-L-methionine</name>
        <dbReference type="ChEBI" id="CHEBI:59789"/>
    </ligand>
</feature>
<dbReference type="EC" id="1.3.1.76" evidence="16"/>
<feature type="active site" description="Proton acceptor" evidence="16 17">
    <location>
        <position position="247"/>
    </location>
</feature>
<dbReference type="Gene3D" id="3.40.50.720">
    <property type="entry name" value="NAD(P)-binding Rossmann-like Domain"/>
    <property type="match status" value="1"/>
</dbReference>
<dbReference type="Gene3D" id="3.30.950.10">
    <property type="entry name" value="Methyltransferase, Cobalt-precorrin-4 Transmethylase, Domain 2"/>
    <property type="match status" value="1"/>
</dbReference>
<dbReference type="PANTHER" id="PTHR45790:SF1">
    <property type="entry name" value="SIROHEME SYNTHASE"/>
    <property type="match status" value="1"/>
</dbReference>
<evidence type="ECO:0000256" key="5">
    <source>
        <dbReference type="ARBA" id="ARBA00022603"/>
    </source>
</evidence>
<feature type="binding site" evidence="16">
    <location>
        <begin position="22"/>
        <end position="23"/>
    </location>
    <ligand>
        <name>NAD(+)</name>
        <dbReference type="ChEBI" id="CHEBI:57540"/>
    </ligand>
</feature>
<dbReference type="UniPathway" id="UPA00262">
    <property type="reaction ID" value="UER00211"/>
</dbReference>
<evidence type="ECO:0000256" key="10">
    <source>
        <dbReference type="ARBA" id="ARBA00023239"/>
    </source>
</evidence>
<evidence type="ECO:0000256" key="14">
    <source>
        <dbReference type="ARBA" id="ARBA00047561"/>
    </source>
</evidence>
<feature type="binding site" evidence="16">
    <location>
        <position position="411"/>
    </location>
    <ligand>
        <name>S-adenosyl-L-methionine</name>
        <dbReference type="ChEBI" id="CHEBI:59789"/>
    </ligand>
</feature>
<feature type="domain" description="Sirohaem synthase dimerisation" evidence="20">
    <location>
        <begin position="150"/>
        <end position="207"/>
    </location>
</feature>
<comment type="caution">
    <text evidence="22">The sequence shown here is derived from an EMBL/GenBank/DDBJ whole genome shotgun (WGS) entry which is preliminary data.</text>
</comment>
<dbReference type="GO" id="GO:0043115">
    <property type="term" value="F:precorrin-2 dehydrogenase activity"/>
    <property type="evidence" value="ECO:0007669"/>
    <property type="project" value="UniProtKB-UniRule"/>
</dbReference>
<dbReference type="NCBIfam" id="NF007922">
    <property type="entry name" value="PRK10637.1"/>
    <property type="match status" value="1"/>
</dbReference>
<feature type="binding site" evidence="16">
    <location>
        <position position="382"/>
    </location>
    <ligand>
        <name>S-adenosyl-L-methionine</name>
        <dbReference type="ChEBI" id="CHEBI:59789"/>
    </ligand>
</feature>
<evidence type="ECO:0000256" key="15">
    <source>
        <dbReference type="ARBA" id="ARBA00060548"/>
    </source>
</evidence>
<reference evidence="22 23" key="1">
    <citation type="submission" date="2016-09" db="EMBL/GenBank/DDBJ databases">
        <title>Draft Genome Sequence of Aeromonas sobria Strain 08005, Isolated from Sick Rana catesbeiana.</title>
        <authorList>
            <person name="Yang Q."/>
        </authorList>
    </citation>
    <scope>NUCLEOTIDE SEQUENCE [LARGE SCALE GENOMIC DNA]</scope>
    <source>
        <strain evidence="22 23">08005</strain>
    </source>
</reference>
<feature type="binding site" evidence="16">
    <location>
        <begin position="300"/>
        <end position="302"/>
    </location>
    <ligand>
        <name>S-adenosyl-L-methionine</name>
        <dbReference type="ChEBI" id="CHEBI:59789"/>
    </ligand>
</feature>
<evidence type="ECO:0000256" key="6">
    <source>
        <dbReference type="ARBA" id="ARBA00022679"/>
    </source>
</evidence>
<dbReference type="GeneID" id="58921344"/>
<keyword evidence="8 16" id="KW-0560">Oxidoreductase</keyword>
<dbReference type="InterPro" id="IPR012409">
    <property type="entry name" value="Sirohaem_synth"/>
</dbReference>
<dbReference type="InterPro" id="IPR050161">
    <property type="entry name" value="Siro_Cobalamin_biosynth"/>
</dbReference>
<dbReference type="GO" id="GO:0009236">
    <property type="term" value="P:cobalamin biosynthetic process"/>
    <property type="evidence" value="ECO:0007669"/>
    <property type="project" value="UniProtKB-UniRule"/>
</dbReference>
<feature type="domain" description="Siroheme synthase central" evidence="21">
    <location>
        <begin position="119"/>
        <end position="146"/>
    </location>
</feature>
<feature type="active site" description="Proton donor" evidence="16 17">
    <location>
        <position position="269"/>
    </location>
</feature>
<dbReference type="HAMAP" id="MF_01646">
    <property type="entry name" value="Siroheme_synth"/>
    <property type="match status" value="1"/>
</dbReference>
<feature type="region of interest" description="Uroporphyrinogen-III C-methyltransferase" evidence="16">
    <location>
        <begin position="215"/>
        <end position="463"/>
    </location>
</feature>
<dbReference type="SUPFAM" id="SSF75615">
    <property type="entry name" value="Siroheme synthase middle domains-like"/>
    <property type="match status" value="1"/>
</dbReference>
<comment type="pathway">
    <text evidence="16">Porphyrin-containing compound metabolism; siroheme biosynthesis; siroheme from sirohydrochlorin: step 1/1.</text>
</comment>
<keyword evidence="9 16" id="KW-0520">NAD</keyword>
<feature type="binding site" evidence="16">
    <location>
        <position position="305"/>
    </location>
    <ligand>
        <name>S-adenosyl-L-methionine</name>
        <dbReference type="ChEBI" id="CHEBI:59789"/>
    </ligand>
</feature>
<evidence type="ECO:0000256" key="11">
    <source>
        <dbReference type="ARBA" id="ARBA00023244"/>
    </source>
</evidence>
<comment type="pathway">
    <text evidence="16">Cofactor biosynthesis; adenosylcobalamin biosynthesis; sirohydrochlorin from precorrin-2: step 1/1.</text>
</comment>
<comment type="pathway">
    <text evidence="13 16">Porphyrin-containing compound metabolism; siroheme biosynthesis; precorrin-2 from uroporphyrinogen III: step 1/1.</text>
</comment>
<dbReference type="InterPro" id="IPR019478">
    <property type="entry name" value="Sirohaem_synthase_dimer_dom"/>
</dbReference>
<keyword evidence="6 16" id="KW-0808">Transferase</keyword>
<dbReference type="CDD" id="cd11642">
    <property type="entry name" value="SUMT"/>
    <property type="match status" value="1"/>
</dbReference>
<comment type="similarity">
    <text evidence="16">In the C-terminal section; belongs to the precorrin methyltransferase family.</text>
</comment>
<comment type="function">
    <text evidence="16">Multifunctional enzyme that catalyzes the SAM-dependent methylations of uroporphyrinogen III at position C-2 and C-7 to form precorrin-2 via precorrin-1. Then it catalyzes the NAD-dependent ring dehydrogenation of precorrin-2 to yield sirohydrochlorin. Finally, it catalyzes the ferrochelation of sirohydrochlorin to yield siroheme.</text>
</comment>
<keyword evidence="12 16" id="KW-0511">Multifunctional enzyme</keyword>
<comment type="similarity">
    <text evidence="2 18">Belongs to the precorrin methyltransferase family.</text>
</comment>
<evidence type="ECO:0000256" key="2">
    <source>
        <dbReference type="ARBA" id="ARBA00005879"/>
    </source>
</evidence>
<dbReference type="InterPro" id="IPR014776">
    <property type="entry name" value="4pyrrole_Mease_sub2"/>
</dbReference>
<dbReference type="AlphaFoldDB" id="A0A1S2D2K5"/>
<dbReference type="SUPFAM" id="SSF51735">
    <property type="entry name" value="NAD(P)-binding Rossmann-fold domains"/>
    <property type="match status" value="1"/>
</dbReference>
<comment type="catalytic activity">
    <reaction evidence="16">
        <text>siroheme + 2 H(+) = sirohydrochlorin + Fe(2+)</text>
        <dbReference type="Rhea" id="RHEA:24360"/>
        <dbReference type="ChEBI" id="CHEBI:15378"/>
        <dbReference type="ChEBI" id="CHEBI:29033"/>
        <dbReference type="ChEBI" id="CHEBI:58351"/>
        <dbReference type="ChEBI" id="CHEBI:60052"/>
        <dbReference type="EC" id="4.99.1.4"/>
    </reaction>
</comment>
<dbReference type="OrthoDB" id="9815856at2"/>
<evidence type="ECO:0000259" key="20">
    <source>
        <dbReference type="Pfam" id="PF10414"/>
    </source>
</evidence>